<reference evidence="6 7" key="1">
    <citation type="submission" date="2016-07" db="EMBL/GenBank/DDBJ databases">
        <title>Pervasive Adenine N6-methylation of Active Genes in Fungi.</title>
        <authorList>
            <consortium name="DOE Joint Genome Institute"/>
            <person name="Mondo S.J."/>
            <person name="Dannebaum R.O."/>
            <person name="Kuo R.C."/>
            <person name="Labutti K."/>
            <person name="Haridas S."/>
            <person name="Kuo A."/>
            <person name="Salamov A."/>
            <person name="Ahrendt S.R."/>
            <person name="Lipzen A."/>
            <person name="Sullivan W."/>
            <person name="Andreopoulos W.B."/>
            <person name="Clum A."/>
            <person name="Lindquist E."/>
            <person name="Daum C."/>
            <person name="Ramamoorthy G.K."/>
            <person name="Gryganskyi A."/>
            <person name="Culley D."/>
            <person name="Magnuson J.K."/>
            <person name="James T.Y."/>
            <person name="O'Malley M.A."/>
            <person name="Stajich J.E."/>
            <person name="Spatafora J.W."/>
            <person name="Visel A."/>
            <person name="Grigoriev I.V."/>
        </authorList>
    </citation>
    <scope>NUCLEOTIDE SEQUENCE [LARGE SCALE GENOMIC DNA]</scope>
    <source>
        <strain evidence="6 7">NRRL 1336</strain>
    </source>
</reference>
<dbReference type="PANTHER" id="PTHR12599">
    <property type="entry name" value="PTERIN-4-ALPHA-CARBINOLAMINE DEHYDRATASE"/>
    <property type="match status" value="1"/>
</dbReference>
<dbReference type="Pfam" id="PF01329">
    <property type="entry name" value="Pterin_4a"/>
    <property type="match status" value="1"/>
</dbReference>
<evidence type="ECO:0000256" key="4">
    <source>
        <dbReference type="ARBA" id="ARBA00023239"/>
    </source>
</evidence>
<dbReference type="Gene3D" id="3.30.1360.20">
    <property type="entry name" value="Transcriptional coactivator/pterin dehydratase"/>
    <property type="match status" value="1"/>
</dbReference>
<dbReference type="PANTHER" id="PTHR12599:SF0">
    <property type="entry name" value="PTERIN-4-ALPHA-CARBINOLAMINE DEHYDRATASE"/>
    <property type="match status" value="1"/>
</dbReference>
<dbReference type="EMBL" id="MCGE01000025">
    <property type="protein sequence ID" value="ORZ10241.1"/>
    <property type="molecule type" value="Genomic_DNA"/>
</dbReference>
<gene>
    <name evidence="6" type="ORF">BCR42DRAFT_484203</name>
</gene>
<sequence>MSTLSDSQRRTLLQPLLTSGWTVVENRDAITKKYEFSDFNQAFGFMTRVALKADKMDHHPEWFNVYNRVEITLSTHDCGGLSTRDIDLALFCDSL</sequence>
<dbReference type="OrthoDB" id="277398at2759"/>
<dbReference type="CDD" id="cd00914">
    <property type="entry name" value="PCD_DCoH_subfamily_b"/>
    <property type="match status" value="1"/>
</dbReference>
<evidence type="ECO:0000256" key="2">
    <source>
        <dbReference type="ARBA" id="ARBA00006472"/>
    </source>
</evidence>
<dbReference type="SUPFAM" id="SSF55248">
    <property type="entry name" value="PCD-like"/>
    <property type="match status" value="1"/>
</dbReference>
<comment type="similarity">
    <text evidence="2">Belongs to the pterin-4-alpha-carbinolamine dehydratase family.</text>
</comment>
<dbReference type="InterPro" id="IPR036428">
    <property type="entry name" value="PCD_sf"/>
</dbReference>
<evidence type="ECO:0000256" key="3">
    <source>
        <dbReference type="ARBA" id="ARBA00013252"/>
    </source>
</evidence>
<evidence type="ECO:0000313" key="7">
    <source>
        <dbReference type="Proteomes" id="UP000193560"/>
    </source>
</evidence>
<dbReference type="STRING" id="90262.A0A1X2I6A5"/>
<evidence type="ECO:0000256" key="5">
    <source>
        <dbReference type="ARBA" id="ARBA00030497"/>
    </source>
</evidence>
<dbReference type="InterPro" id="IPR001533">
    <property type="entry name" value="Pterin_deHydtase"/>
</dbReference>
<keyword evidence="4" id="KW-0456">Lyase</keyword>
<dbReference type="GO" id="GO:0006729">
    <property type="term" value="P:tetrahydrobiopterin biosynthetic process"/>
    <property type="evidence" value="ECO:0007669"/>
    <property type="project" value="InterPro"/>
</dbReference>
<proteinExistence type="inferred from homology"/>
<keyword evidence="7" id="KW-1185">Reference proteome</keyword>
<dbReference type="EC" id="4.2.1.96" evidence="3"/>
<dbReference type="Proteomes" id="UP000193560">
    <property type="component" value="Unassembled WGS sequence"/>
</dbReference>
<comment type="caution">
    <text evidence="6">The sequence shown here is derived from an EMBL/GenBank/DDBJ whole genome shotgun (WGS) entry which is preliminary data.</text>
</comment>
<dbReference type="HAMAP" id="MF_00434">
    <property type="entry name" value="Pterin_4_alpha"/>
    <property type="match status" value="1"/>
</dbReference>
<organism evidence="6 7">
    <name type="scientific">Absidia repens</name>
    <dbReference type="NCBI Taxonomy" id="90262"/>
    <lineage>
        <taxon>Eukaryota</taxon>
        <taxon>Fungi</taxon>
        <taxon>Fungi incertae sedis</taxon>
        <taxon>Mucoromycota</taxon>
        <taxon>Mucoromycotina</taxon>
        <taxon>Mucoromycetes</taxon>
        <taxon>Mucorales</taxon>
        <taxon>Cunninghamellaceae</taxon>
        <taxon>Absidia</taxon>
    </lineage>
</organism>
<comment type="catalytic activity">
    <reaction evidence="1">
        <text>(4aS,6R)-4a-hydroxy-L-erythro-5,6,7,8-tetrahydrobiopterin = (6R)-L-erythro-6,7-dihydrobiopterin + H2O</text>
        <dbReference type="Rhea" id="RHEA:11920"/>
        <dbReference type="ChEBI" id="CHEBI:15377"/>
        <dbReference type="ChEBI" id="CHEBI:15642"/>
        <dbReference type="ChEBI" id="CHEBI:43120"/>
        <dbReference type="EC" id="4.2.1.96"/>
    </reaction>
</comment>
<evidence type="ECO:0000313" key="6">
    <source>
        <dbReference type="EMBL" id="ORZ10241.1"/>
    </source>
</evidence>
<protein>
    <recommendedName>
        <fullName evidence="3">4a-hydroxytetrahydrobiopterin dehydratase</fullName>
        <ecNumber evidence="3">4.2.1.96</ecNumber>
    </recommendedName>
    <alternativeName>
        <fullName evidence="5">4-alpha-hydroxy-tetrahydropterin dehydratase</fullName>
    </alternativeName>
</protein>
<evidence type="ECO:0000256" key="1">
    <source>
        <dbReference type="ARBA" id="ARBA00001554"/>
    </source>
</evidence>
<dbReference type="AlphaFoldDB" id="A0A1X2I6A5"/>
<dbReference type="NCBIfam" id="NF002020">
    <property type="entry name" value="PRK00823.1-5"/>
    <property type="match status" value="1"/>
</dbReference>
<dbReference type="GO" id="GO:0008124">
    <property type="term" value="F:4-alpha-hydroxytetrahydrobiopterin dehydratase activity"/>
    <property type="evidence" value="ECO:0007669"/>
    <property type="project" value="UniProtKB-EC"/>
</dbReference>
<dbReference type="NCBIfam" id="NF002018">
    <property type="entry name" value="PRK00823.1-3"/>
    <property type="match status" value="1"/>
</dbReference>
<name>A0A1X2I6A5_9FUNG</name>
<accession>A0A1X2I6A5</accession>